<feature type="non-terminal residue" evidence="1">
    <location>
        <position position="150"/>
    </location>
</feature>
<proteinExistence type="predicted"/>
<gene>
    <name evidence="1" type="ORF">CPELLU_LOCUS18812</name>
</gene>
<evidence type="ECO:0000313" key="2">
    <source>
        <dbReference type="Proteomes" id="UP000789759"/>
    </source>
</evidence>
<dbReference type="OrthoDB" id="2404678at2759"/>
<evidence type="ECO:0000313" key="1">
    <source>
        <dbReference type="EMBL" id="CAG8812556.1"/>
    </source>
</evidence>
<organism evidence="1 2">
    <name type="scientific">Cetraspora pellucida</name>
    <dbReference type="NCBI Taxonomy" id="1433469"/>
    <lineage>
        <taxon>Eukaryota</taxon>
        <taxon>Fungi</taxon>
        <taxon>Fungi incertae sedis</taxon>
        <taxon>Mucoromycota</taxon>
        <taxon>Glomeromycotina</taxon>
        <taxon>Glomeromycetes</taxon>
        <taxon>Diversisporales</taxon>
        <taxon>Gigasporaceae</taxon>
        <taxon>Cetraspora</taxon>
    </lineage>
</organism>
<accession>A0A9N9K654</accession>
<sequence length="150" mass="17638">MELFDTGNKIIDHDEAYEDQENILPHEECCNDVQENISSRARIVKRRLLETLSMPDDNYAYLVLLAYGQQTGFVWQIRNKKLNKTVHNRESVKMACTCFINMSWPLKSSNPSITKMNLEHHGHVLNPRKFCFANVYQQLPQNVMDKIKFY</sequence>
<keyword evidence="2" id="KW-1185">Reference proteome</keyword>
<reference evidence="1" key="1">
    <citation type="submission" date="2021-06" db="EMBL/GenBank/DDBJ databases">
        <authorList>
            <person name="Kallberg Y."/>
            <person name="Tangrot J."/>
            <person name="Rosling A."/>
        </authorList>
    </citation>
    <scope>NUCLEOTIDE SEQUENCE</scope>
    <source>
        <strain evidence="1">FL966</strain>
    </source>
</reference>
<dbReference type="Proteomes" id="UP000789759">
    <property type="component" value="Unassembled WGS sequence"/>
</dbReference>
<name>A0A9N9K654_9GLOM</name>
<dbReference type="EMBL" id="CAJVQA010039962">
    <property type="protein sequence ID" value="CAG8812556.1"/>
    <property type="molecule type" value="Genomic_DNA"/>
</dbReference>
<dbReference type="AlphaFoldDB" id="A0A9N9K654"/>
<comment type="caution">
    <text evidence="1">The sequence shown here is derived from an EMBL/GenBank/DDBJ whole genome shotgun (WGS) entry which is preliminary data.</text>
</comment>
<protein>
    <submittedName>
        <fullName evidence="1">5512_t:CDS:1</fullName>
    </submittedName>
</protein>